<dbReference type="RefSeq" id="WP_142898931.1">
    <property type="nucleotide sequence ID" value="NZ_ML660061.1"/>
</dbReference>
<keyword evidence="4 9" id="KW-0444">Lipid biosynthesis</keyword>
<accession>A0A545TAQ9</accession>
<dbReference type="InterPro" id="IPR050709">
    <property type="entry name" value="Biotin_Carboxyl_Carrier/Decarb"/>
</dbReference>
<dbReference type="InterPro" id="IPR000089">
    <property type="entry name" value="Biotin_lipoyl"/>
</dbReference>
<dbReference type="Gene3D" id="2.40.50.100">
    <property type="match status" value="1"/>
</dbReference>
<organism evidence="11 12">
    <name type="scientific">Denitrobaculum tricleocarpae</name>
    <dbReference type="NCBI Taxonomy" id="2591009"/>
    <lineage>
        <taxon>Bacteria</taxon>
        <taxon>Pseudomonadati</taxon>
        <taxon>Pseudomonadota</taxon>
        <taxon>Alphaproteobacteria</taxon>
        <taxon>Rhodospirillales</taxon>
        <taxon>Rhodospirillaceae</taxon>
        <taxon>Denitrobaculum</taxon>
    </lineage>
</organism>
<evidence type="ECO:0000256" key="6">
    <source>
        <dbReference type="ARBA" id="ARBA00023098"/>
    </source>
</evidence>
<keyword evidence="5 9" id="KW-0276">Fatty acid metabolism</keyword>
<keyword evidence="8 9" id="KW-0092">Biotin</keyword>
<dbReference type="PANTHER" id="PTHR45266">
    <property type="entry name" value="OXALOACETATE DECARBOXYLASE ALPHA CHAIN"/>
    <property type="match status" value="1"/>
</dbReference>
<dbReference type="Proteomes" id="UP000315252">
    <property type="component" value="Unassembled WGS sequence"/>
</dbReference>
<keyword evidence="6 9" id="KW-0443">Lipid metabolism</keyword>
<evidence type="ECO:0000256" key="3">
    <source>
        <dbReference type="ARBA" id="ARBA00017562"/>
    </source>
</evidence>
<comment type="function">
    <text evidence="1 9">This protein is a component of the acetyl coenzyme A carboxylase complex; first, biotin carboxylase catalyzes the carboxylation of the carrier protein and then the transcarboxylase transfers the carboxyl group to form malonyl-CoA.</text>
</comment>
<dbReference type="UniPathway" id="UPA00094"/>
<dbReference type="NCBIfam" id="TIGR00531">
    <property type="entry name" value="BCCP"/>
    <property type="match status" value="1"/>
</dbReference>
<dbReference type="GO" id="GO:0006633">
    <property type="term" value="P:fatty acid biosynthetic process"/>
    <property type="evidence" value="ECO:0007669"/>
    <property type="project" value="UniProtKB-UniPathway"/>
</dbReference>
<keyword evidence="12" id="KW-1185">Reference proteome</keyword>
<dbReference type="PROSITE" id="PS50968">
    <property type="entry name" value="BIOTINYL_LIPOYL"/>
    <property type="match status" value="1"/>
</dbReference>
<evidence type="ECO:0000256" key="8">
    <source>
        <dbReference type="ARBA" id="ARBA00023267"/>
    </source>
</evidence>
<reference evidence="11 12" key="1">
    <citation type="submission" date="2019-06" db="EMBL/GenBank/DDBJ databases">
        <title>Whole genome sequence for Rhodospirillaceae sp. R148.</title>
        <authorList>
            <person name="Wang G."/>
        </authorList>
    </citation>
    <scope>NUCLEOTIDE SEQUENCE [LARGE SCALE GENOMIC DNA]</scope>
    <source>
        <strain evidence="11 12">R148</strain>
    </source>
</reference>
<comment type="caution">
    <text evidence="11">The sequence shown here is derived from an EMBL/GenBank/DDBJ whole genome shotgun (WGS) entry which is preliminary data.</text>
</comment>
<feature type="domain" description="Lipoyl-binding" evidence="10">
    <location>
        <begin position="72"/>
        <end position="148"/>
    </location>
</feature>
<evidence type="ECO:0000313" key="12">
    <source>
        <dbReference type="Proteomes" id="UP000315252"/>
    </source>
</evidence>
<dbReference type="GO" id="GO:0003989">
    <property type="term" value="F:acetyl-CoA carboxylase activity"/>
    <property type="evidence" value="ECO:0007669"/>
    <property type="project" value="InterPro"/>
</dbReference>
<proteinExistence type="predicted"/>
<comment type="pathway">
    <text evidence="2 9">Lipid metabolism; fatty acid biosynthesis.</text>
</comment>
<dbReference type="PROSITE" id="PS00188">
    <property type="entry name" value="BIOTIN"/>
    <property type="match status" value="1"/>
</dbReference>
<dbReference type="GO" id="GO:0009317">
    <property type="term" value="C:acetyl-CoA carboxylase complex"/>
    <property type="evidence" value="ECO:0007669"/>
    <property type="project" value="InterPro"/>
</dbReference>
<evidence type="ECO:0000313" key="11">
    <source>
        <dbReference type="EMBL" id="TQV74301.1"/>
    </source>
</evidence>
<sequence>MSKFEINEEIIRSLAGLLDETGLSEIEYESQGHRLRVSKGAVAQSVVAAPAPAAVAAAESAPAAVAADQPLAGAVNSPMVGTAYMAPEPSAPAFIKVGDMVTEGQTLLIIEAMKVMNELKSPRSGKVTNIMVSDGQPVEFGEPLLTIE</sequence>
<dbReference type="InterPro" id="IPR001882">
    <property type="entry name" value="Biotin_BS"/>
</dbReference>
<protein>
    <recommendedName>
        <fullName evidence="3 9">Biotin carboxyl carrier protein of acetyl-CoA carboxylase</fullName>
    </recommendedName>
</protein>
<dbReference type="AlphaFoldDB" id="A0A545TAQ9"/>
<dbReference type="FunFam" id="2.40.50.100:FF:000003">
    <property type="entry name" value="Acetyl-CoA carboxylase biotin carboxyl carrier protein"/>
    <property type="match status" value="1"/>
</dbReference>
<dbReference type="InterPro" id="IPR001249">
    <property type="entry name" value="AcCoA_biotinCC"/>
</dbReference>
<evidence type="ECO:0000256" key="4">
    <source>
        <dbReference type="ARBA" id="ARBA00022516"/>
    </source>
</evidence>
<evidence type="ECO:0000256" key="2">
    <source>
        <dbReference type="ARBA" id="ARBA00005194"/>
    </source>
</evidence>
<evidence type="ECO:0000256" key="9">
    <source>
        <dbReference type="RuleBase" id="RU364072"/>
    </source>
</evidence>
<evidence type="ECO:0000256" key="5">
    <source>
        <dbReference type="ARBA" id="ARBA00022832"/>
    </source>
</evidence>
<dbReference type="EMBL" id="VHSH01000010">
    <property type="protein sequence ID" value="TQV74301.1"/>
    <property type="molecule type" value="Genomic_DNA"/>
</dbReference>
<dbReference type="PANTHER" id="PTHR45266:SF3">
    <property type="entry name" value="OXALOACETATE DECARBOXYLASE ALPHA CHAIN"/>
    <property type="match status" value="1"/>
</dbReference>
<evidence type="ECO:0000259" key="10">
    <source>
        <dbReference type="PROSITE" id="PS50968"/>
    </source>
</evidence>
<evidence type="ECO:0000256" key="1">
    <source>
        <dbReference type="ARBA" id="ARBA00003761"/>
    </source>
</evidence>
<dbReference type="PRINTS" id="PR01071">
    <property type="entry name" value="ACOABIOTINCC"/>
</dbReference>
<dbReference type="Pfam" id="PF00364">
    <property type="entry name" value="Biotin_lipoyl"/>
    <property type="match status" value="1"/>
</dbReference>
<gene>
    <name evidence="11" type="primary">accB</name>
    <name evidence="11" type="ORF">FKG95_23725</name>
</gene>
<dbReference type="OrthoDB" id="9811735at2"/>
<dbReference type="CDD" id="cd06850">
    <property type="entry name" value="biotinyl_domain"/>
    <property type="match status" value="1"/>
</dbReference>
<evidence type="ECO:0000256" key="7">
    <source>
        <dbReference type="ARBA" id="ARBA00023160"/>
    </source>
</evidence>
<keyword evidence="7 9" id="KW-0275">Fatty acid biosynthesis</keyword>
<name>A0A545TAQ9_9PROT</name>
<dbReference type="SUPFAM" id="SSF51230">
    <property type="entry name" value="Single hybrid motif"/>
    <property type="match status" value="1"/>
</dbReference>
<dbReference type="InterPro" id="IPR011053">
    <property type="entry name" value="Single_hybrid_motif"/>
</dbReference>